<feature type="compositionally biased region" description="Low complexity" evidence="1">
    <location>
        <begin position="118"/>
        <end position="133"/>
    </location>
</feature>
<dbReference type="InterPro" id="IPR008480">
    <property type="entry name" value="DUF761_pln"/>
</dbReference>
<organism evidence="2 3">
    <name type="scientific">Heracleum sosnowskyi</name>
    <dbReference type="NCBI Taxonomy" id="360622"/>
    <lineage>
        <taxon>Eukaryota</taxon>
        <taxon>Viridiplantae</taxon>
        <taxon>Streptophyta</taxon>
        <taxon>Embryophyta</taxon>
        <taxon>Tracheophyta</taxon>
        <taxon>Spermatophyta</taxon>
        <taxon>Magnoliopsida</taxon>
        <taxon>eudicotyledons</taxon>
        <taxon>Gunneridae</taxon>
        <taxon>Pentapetalae</taxon>
        <taxon>asterids</taxon>
        <taxon>campanulids</taxon>
        <taxon>Apiales</taxon>
        <taxon>Apiaceae</taxon>
        <taxon>Apioideae</taxon>
        <taxon>apioid superclade</taxon>
        <taxon>Tordylieae</taxon>
        <taxon>Tordyliinae</taxon>
        <taxon>Heracleum</taxon>
    </lineage>
</organism>
<dbReference type="Proteomes" id="UP001237642">
    <property type="component" value="Unassembled WGS sequence"/>
</dbReference>
<reference evidence="2" key="1">
    <citation type="submission" date="2023-02" db="EMBL/GenBank/DDBJ databases">
        <title>Genome of toxic invasive species Heracleum sosnowskyi carries increased number of genes despite the absence of recent whole-genome duplications.</title>
        <authorList>
            <person name="Schelkunov M."/>
            <person name="Shtratnikova V."/>
            <person name="Makarenko M."/>
            <person name="Klepikova A."/>
            <person name="Omelchenko D."/>
            <person name="Novikova G."/>
            <person name="Obukhova E."/>
            <person name="Bogdanov V."/>
            <person name="Penin A."/>
            <person name="Logacheva M."/>
        </authorList>
    </citation>
    <scope>NUCLEOTIDE SEQUENCE</scope>
    <source>
        <strain evidence="2">Hsosn_3</strain>
        <tissue evidence="2">Leaf</tissue>
    </source>
</reference>
<dbReference type="PANTHER" id="PTHR36378">
    <property type="entry name" value="COTTON FIBER PROTEIN"/>
    <property type="match status" value="1"/>
</dbReference>
<dbReference type="PANTHER" id="PTHR36378:SF1">
    <property type="entry name" value="COTTON FIBER PROTEIN"/>
    <property type="match status" value="1"/>
</dbReference>
<feature type="region of interest" description="Disordered" evidence="1">
    <location>
        <begin position="82"/>
        <end position="133"/>
    </location>
</feature>
<reference evidence="2" key="2">
    <citation type="submission" date="2023-05" db="EMBL/GenBank/DDBJ databases">
        <authorList>
            <person name="Schelkunov M.I."/>
        </authorList>
    </citation>
    <scope>NUCLEOTIDE SEQUENCE</scope>
    <source>
        <strain evidence="2">Hsosn_3</strain>
        <tissue evidence="2">Leaf</tissue>
    </source>
</reference>
<keyword evidence="3" id="KW-1185">Reference proteome</keyword>
<evidence type="ECO:0000313" key="2">
    <source>
        <dbReference type="EMBL" id="KAK1356890.1"/>
    </source>
</evidence>
<gene>
    <name evidence="2" type="ORF">POM88_050146</name>
</gene>
<comment type="caution">
    <text evidence="2">The sequence shown here is derived from an EMBL/GenBank/DDBJ whole genome shotgun (WGS) entry which is preliminary data.</text>
</comment>
<proteinExistence type="predicted"/>
<dbReference type="Pfam" id="PF05553">
    <property type="entry name" value="DUF761"/>
    <property type="match status" value="1"/>
</dbReference>
<evidence type="ECO:0000313" key="3">
    <source>
        <dbReference type="Proteomes" id="UP001237642"/>
    </source>
</evidence>
<sequence>MEDKSTSNAIIVIQKDPKGQNINGGKKKKRFSLFRTAMVLLRNRPNEKPKAANIFNVPKCNDISESDGKYWKKVVGSMRPLHMQDSLSTPPQSPVPDKAFCVASTSSTSERSEDDIFSSSPSLSTTSWGTTTSASTTSLQDLAGSGTLIKKSESTHSLRKMSDNMSRYASALNLHDLGMDEDIEEDDEDDGDNVLENCEADNMIDSKADEFIARFYEQMRS</sequence>
<protein>
    <submittedName>
        <fullName evidence="2">Uncharacterized protein</fullName>
    </submittedName>
</protein>
<evidence type="ECO:0000256" key="1">
    <source>
        <dbReference type="SAM" id="MobiDB-lite"/>
    </source>
</evidence>
<accession>A0AAD8GZJ6</accession>
<dbReference type="AlphaFoldDB" id="A0AAD8GZJ6"/>
<dbReference type="EMBL" id="JAUIZM010000011">
    <property type="protein sequence ID" value="KAK1356890.1"/>
    <property type="molecule type" value="Genomic_DNA"/>
</dbReference>
<name>A0AAD8GZJ6_9APIA</name>